<dbReference type="STRING" id="5627.A0A1C7LZV5"/>
<organism evidence="3 4">
    <name type="scientific">Grifola frondosa</name>
    <name type="common">Maitake</name>
    <name type="synonym">Polyporus frondosus</name>
    <dbReference type="NCBI Taxonomy" id="5627"/>
    <lineage>
        <taxon>Eukaryota</taxon>
        <taxon>Fungi</taxon>
        <taxon>Dikarya</taxon>
        <taxon>Basidiomycota</taxon>
        <taxon>Agaricomycotina</taxon>
        <taxon>Agaricomycetes</taxon>
        <taxon>Polyporales</taxon>
        <taxon>Grifolaceae</taxon>
        <taxon>Grifola</taxon>
    </lineage>
</organism>
<dbReference type="OrthoDB" id="3268553at2759"/>
<reference evidence="3 4" key="1">
    <citation type="submission" date="2016-03" db="EMBL/GenBank/DDBJ databases">
        <title>Whole genome sequencing of Grifola frondosa 9006-11.</title>
        <authorList>
            <person name="Min B."/>
            <person name="Park H."/>
            <person name="Kim J.-G."/>
            <person name="Cho H."/>
            <person name="Oh Y.-L."/>
            <person name="Kong W.-S."/>
            <person name="Choi I.-G."/>
        </authorList>
    </citation>
    <scope>NUCLEOTIDE SEQUENCE [LARGE SCALE GENOMIC DNA]</scope>
    <source>
        <strain evidence="3 4">9006-11</strain>
    </source>
</reference>
<name>A0A1C7LZV5_GRIFR</name>
<evidence type="ECO:0000256" key="1">
    <source>
        <dbReference type="SAM" id="MobiDB-lite"/>
    </source>
</evidence>
<keyword evidence="4" id="KW-1185">Reference proteome</keyword>
<feature type="region of interest" description="Disordered" evidence="1">
    <location>
        <begin position="1"/>
        <end position="72"/>
    </location>
</feature>
<protein>
    <recommendedName>
        <fullName evidence="2">DUF6532 domain-containing protein</fullName>
    </recommendedName>
</protein>
<feature type="region of interest" description="Disordered" evidence="1">
    <location>
        <begin position="84"/>
        <end position="232"/>
    </location>
</feature>
<dbReference type="Pfam" id="PF20149">
    <property type="entry name" value="DUF6532"/>
    <property type="match status" value="1"/>
</dbReference>
<dbReference type="InterPro" id="IPR045341">
    <property type="entry name" value="DUF6532"/>
</dbReference>
<dbReference type="EMBL" id="LUGG01000015">
    <property type="protein sequence ID" value="OBZ69717.1"/>
    <property type="molecule type" value="Genomic_DNA"/>
</dbReference>
<dbReference type="OMA" id="CINEWAD"/>
<evidence type="ECO:0000259" key="2">
    <source>
        <dbReference type="Pfam" id="PF20149"/>
    </source>
</evidence>
<sequence length="530" mass="60594">MSKRTTSNNRNTSVSDDDILVPPSKKKPRKSRDDLTENEVFEERTRTVRQRSEKQQRIDAEGQQRKTMELQNLRRQNKELRKLLATSEATVQPRTTEGRVSPSAYEHLPVESEDEDEEETATANLHSAFRKGSPIMQTPRPTRINLLRREGDPIPSTPRNYVVPPTPATEGRQHYGPSSPAPHSPIPHSPIPQSPTLTANTPHPRELSSPMPQNSQQRLRPERSSSSIASTVATSTLKPALFRAGEQPKGRPKVHDYEDYVKSLLIEAIRIFECFLYTINPFPNPQETGEWVREIWRMVCAAREDPQQYELTDRMIQLIITRKSNARGDVVDLARTLTPKAYHFQAGDKKNTERKNLQCYRELTDDSAFHYKTFDAVSDTRSGFSQHPYIFELIQKAFFKNTRSLGVEFRKYFDPIPMVTIAFVLTAISANINEWSTGKHIQTHFRESDQKDIYLNYLGDLQRWEKSAPQVVTNIRKKWHDRARRIAGAMIDDAVNRSVSENAMKAAQLELQGRSGLTDSEDDGDGNVDE</sequence>
<feature type="compositionally biased region" description="Acidic residues" evidence="1">
    <location>
        <begin position="111"/>
        <end position="120"/>
    </location>
</feature>
<gene>
    <name evidence="3" type="ORF">A0H81_10480</name>
</gene>
<evidence type="ECO:0000313" key="4">
    <source>
        <dbReference type="Proteomes" id="UP000092993"/>
    </source>
</evidence>
<evidence type="ECO:0000313" key="3">
    <source>
        <dbReference type="EMBL" id="OBZ69717.1"/>
    </source>
</evidence>
<comment type="caution">
    <text evidence="3">The sequence shown here is derived from an EMBL/GenBank/DDBJ whole genome shotgun (WGS) entry which is preliminary data.</text>
</comment>
<proteinExistence type="predicted"/>
<feature type="region of interest" description="Disordered" evidence="1">
    <location>
        <begin position="510"/>
        <end position="530"/>
    </location>
</feature>
<feature type="compositionally biased region" description="Pro residues" evidence="1">
    <location>
        <begin position="179"/>
        <end position="193"/>
    </location>
</feature>
<feature type="compositionally biased region" description="Basic and acidic residues" evidence="1">
    <location>
        <begin position="31"/>
        <end position="68"/>
    </location>
</feature>
<feature type="domain" description="DUF6532" evidence="2">
    <location>
        <begin position="267"/>
        <end position="464"/>
    </location>
</feature>
<accession>A0A1C7LZV5</accession>
<feature type="compositionally biased region" description="Acidic residues" evidence="1">
    <location>
        <begin position="519"/>
        <end position="530"/>
    </location>
</feature>
<dbReference type="Proteomes" id="UP000092993">
    <property type="component" value="Unassembled WGS sequence"/>
</dbReference>
<feature type="compositionally biased region" description="Polar residues" evidence="1">
    <location>
        <begin position="1"/>
        <end position="14"/>
    </location>
</feature>
<dbReference type="AlphaFoldDB" id="A0A1C7LZV5"/>